<evidence type="ECO:0000259" key="3">
    <source>
        <dbReference type="PROSITE" id="PS50977"/>
    </source>
</evidence>
<comment type="caution">
    <text evidence="4">The sequence shown here is derived from an EMBL/GenBank/DDBJ whole genome shotgun (WGS) entry which is preliminary data.</text>
</comment>
<dbReference type="PROSITE" id="PS50977">
    <property type="entry name" value="HTH_TETR_2"/>
    <property type="match status" value="1"/>
</dbReference>
<protein>
    <recommendedName>
        <fullName evidence="3">HTH tetR-type domain-containing protein</fullName>
    </recommendedName>
</protein>
<reference evidence="4 5" key="1">
    <citation type="submission" date="2016-11" db="EMBL/GenBank/DDBJ databases">
        <title>Description of two novel members of the family Erysipelotrichaceae: Ileibacterium lipovorans gen. nov., sp. nov. and Dubosiella newyorkensis, gen. nov., sp. nov.</title>
        <authorList>
            <person name="Cox L.M."/>
            <person name="Sohn J."/>
            <person name="Tyrrell K.L."/>
            <person name="Citron D.M."/>
            <person name="Lawson P.A."/>
            <person name="Patel N.B."/>
            <person name="Iizumi T."/>
            <person name="Perez-Perez G.I."/>
            <person name="Goldstein E.J."/>
            <person name="Blaser M.J."/>
        </authorList>
    </citation>
    <scope>NUCLEOTIDE SEQUENCE [LARGE SCALE GENOMIC DNA]</scope>
    <source>
        <strain evidence="4 5">NYU-BL-A3</strain>
    </source>
</reference>
<name>A0A1U7NEJ9_9FIRM</name>
<organism evidence="4 5">
    <name type="scientific">Ileibacterium valens</name>
    <dbReference type="NCBI Taxonomy" id="1862668"/>
    <lineage>
        <taxon>Bacteria</taxon>
        <taxon>Bacillati</taxon>
        <taxon>Bacillota</taxon>
        <taxon>Erysipelotrichia</taxon>
        <taxon>Erysipelotrichales</taxon>
        <taxon>Erysipelotrichaceae</taxon>
        <taxon>Ileibacterium</taxon>
    </lineage>
</organism>
<evidence type="ECO:0000256" key="1">
    <source>
        <dbReference type="ARBA" id="ARBA00023125"/>
    </source>
</evidence>
<dbReference type="InterPro" id="IPR039532">
    <property type="entry name" value="TetR_C_Firmicutes"/>
</dbReference>
<keyword evidence="1 2" id="KW-0238">DNA-binding</keyword>
<accession>A0A1U7NEJ9</accession>
<dbReference type="OrthoDB" id="9810250at2"/>
<proteinExistence type="predicted"/>
<dbReference type="InterPro" id="IPR001647">
    <property type="entry name" value="HTH_TetR"/>
</dbReference>
<dbReference type="EMBL" id="MPJW01000179">
    <property type="protein sequence ID" value="OLU38078.1"/>
    <property type="molecule type" value="Genomic_DNA"/>
</dbReference>
<dbReference type="AlphaFoldDB" id="A0A1U7NEJ9"/>
<dbReference type="PANTHER" id="PTHR43479:SF11">
    <property type="entry name" value="ACREF_ENVCD OPERON REPRESSOR-RELATED"/>
    <property type="match status" value="1"/>
</dbReference>
<dbReference type="Gene3D" id="1.10.357.10">
    <property type="entry name" value="Tetracycline Repressor, domain 2"/>
    <property type="match status" value="1"/>
</dbReference>
<dbReference type="GO" id="GO:0003677">
    <property type="term" value="F:DNA binding"/>
    <property type="evidence" value="ECO:0007669"/>
    <property type="project" value="UniProtKB-UniRule"/>
</dbReference>
<gene>
    <name evidence="4" type="ORF">BO222_09040</name>
</gene>
<dbReference type="PANTHER" id="PTHR43479">
    <property type="entry name" value="ACREF/ENVCD OPERON REPRESSOR-RELATED"/>
    <property type="match status" value="1"/>
</dbReference>
<feature type="domain" description="HTH tetR-type" evidence="3">
    <location>
        <begin position="3"/>
        <end position="63"/>
    </location>
</feature>
<keyword evidence="5" id="KW-1185">Reference proteome</keyword>
<dbReference type="RefSeq" id="WP_075820373.1">
    <property type="nucleotide sequence ID" value="NZ_CARDDN010000028.1"/>
</dbReference>
<dbReference type="Proteomes" id="UP000186341">
    <property type="component" value="Unassembled WGS sequence"/>
</dbReference>
<dbReference type="InterPro" id="IPR009057">
    <property type="entry name" value="Homeodomain-like_sf"/>
</dbReference>
<dbReference type="Pfam" id="PF14278">
    <property type="entry name" value="TetR_C_8"/>
    <property type="match status" value="1"/>
</dbReference>
<evidence type="ECO:0000256" key="2">
    <source>
        <dbReference type="PROSITE-ProRule" id="PRU00335"/>
    </source>
</evidence>
<dbReference type="InterPro" id="IPR050624">
    <property type="entry name" value="HTH-type_Tx_Regulator"/>
</dbReference>
<evidence type="ECO:0000313" key="5">
    <source>
        <dbReference type="Proteomes" id="UP000186341"/>
    </source>
</evidence>
<dbReference type="SUPFAM" id="SSF46689">
    <property type="entry name" value="Homeodomain-like"/>
    <property type="match status" value="1"/>
</dbReference>
<sequence length="193" mass="22987">MTAKLRSAIQESFLKLALRKPVDRITVKEIVEDCDINRNSFYYHFEDLPDLIEKVVEERILNIEQLKVDNQSLEDYSLAVVQAMINNQELIRNIYNSKSRALFERKLYTITGKLVREFLETRIVPKYDIGLADQETIVRFYRNVLTGYVLEWLNSPVHDDLNTQFKRVFILRKGFFERMLERAVIEHRTAKKR</sequence>
<feature type="DNA-binding region" description="H-T-H motif" evidence="2">
    <location>
        <begin position="26"/>
        <end position="45"/>
    </location>
</feature>
<evidence type="ECO:0000313" key="4">
    <source>
        <dbReference type="EMBL" id="OLU38078.1"/>
    </source>
</evidence>
<dbReference type="GeneID" id="82203307"/>